<keyword evidence="1" id="KW-0732">Signal</keyword>
<feature type="signal peptide" evidence="1">
    <location>
        <begin position="1"/>
        <end position="20"/>
    </location>
</feature>
<comment type="caution">
    <text evidence="2">The sequence shown here is derived from an EMBL/GenBank/DDBJ whole genome shotgun (WGS) entry which is preliminary data.</text>
</comment>
<dbReference type="Proteomes" id="UP001205906">
    <property type="component" value="Unassembled WGS sequence"/>
</dbReference>
<keyword evidence="3" id="KW-1185">Reference proteome</keyword>
<gene>
    <name evidence="2" type="ORF">NGM99_05185</name>
</gene>
<evidence type="ECO:0000313" key="3">
    <source>
        <dbReference type="Proteomes" id="UP001205906"/>
    </source>
</evidence>
<protein>
    <submittedName>
        <fullName evidence="2">Uncharacterized protein</fullName>
    </submittedName>
</protein>
<proteinExistence type="predicted"/>
<evidence type="ECO:0000256" key="1">
    <source>
        <dbReference type="SAM" id="SignalP"/>
    </source>
</evidence>
<sequence length="98" mass="10744">MKFRIIAAAALAFAATGAMAQTDQQSTPTDSQWPQASRAAVAPFYTDSSMKTMRDEAGFTAAMKNLKSEDREAIKNECANRNTMNTSFCDQYDKNSAM</sequence>
<name>A0ABT1C2X7_9HYPH</name>
<organism evidence="2 3">
    <name type="scientific">Mesorhizobium liriopis</name>
    <dbReference type="NCBI Taxonomy" id="2953882"/>
    <lineage>
        <taxon>Bacteria</taxon>
        <taxon>Pseudomonadati</taxon>
        <taxon>Pseudomonadota</taxon>
        <taxon>Alphaproteobacteria</taxon>
        <taxon>Hyphomicrobiales</taxon>
        <taxon>Phyllobacteriaceae</taxon>
        <taxon>Mesorhizobium</taxon>
    </lineage>
</organism>
<accession>A0ABT1C2X7</accession>
<feature type="chain" id="PRO_5047056183" evidence="1">
    <location>
        <begin position="21"/>
        <end position="98"/>
    </location>
</feature>
<dbReference type="EMBL" id="JAMXQS010000002">
    <property type="protein sequence ID" value="MCO6049182.1"/>
    <property type="molecule type" value="Genomic_DNA"/>
</dbReference>
<evidence type="ECO:0000313" key="2">
    <source>
        <dbReference type="EMBL" id="MCO6049182.1"/>
    </source>
</evidence>
<reference evidence="2 3" key="1">
    <citation type="submission" date="2022-06" db="EMBL/GenBank/DDBJ databases">
        <title>Mesorhizobium sp. strain RP14 Genome sequencing and assembly.</title>
        <authorList>
            <person name="Kim I."/>
        </authorList>
    </citation>
    <scope>NUCLEOTIDE SEQUENCE [LARGE SCALE GENOMIC DNA]</scope>
    <source>
        <strain evidence="3">RP14(2022)</strain>
    </source>
</reference>
<dbReference type="RefSeq" id="WP_252816668.1">
    <property type="nucleotide sequence ID" value="NZ_JAMXQS010000002.1"/>
</dbReference>